<name>A0A3M6Z8D5_HORWE</name>
<reference evidence="4 5" key="1">
    <citation type="journal article" date="2018" name="BMC Genomics">
        <title>Genomic evidence for intraspecific hybridization in a clonal and extremely halotolerant yeast.</title>
        <authorList>
            <person name="Gostincar C."/>
            <person name="Stajich J.E."/>
            <person name="Zupancic J."/>
            <person name="Zalar P."/>
            <person name="Gunde-Cimerman N."/>
        </authorList>
    </citation>
    <scope>NUCLEOTIDE SEQUENCE [LARGE SCALE GENOMIC DNA]</scope>
    <source>
        <strain evidence="4 5">EXF-6654</strain>
    </source>
</reference>
<dbReference type="Gene3D" id="4.10.240.10">
    <property type="entry name" value="Zn(2)-C6 fungal-type DNA-binding domain"/>
    <property type="match status" value="1"/>
</dbReference>
<gene>
    <name evidence="4" type="ORF">D0868_03165</name>
</gene>
<dbReference type="GO" id="GO:0008270">
    <property type="term" value="F:zinc ion binding"/>
    <property type="evidence" value="ECO:0007669"/>
    <property type="project" value="InterPro"/>
</dbReference>
<comment type="caution">
    <text evidence="4">The sequence shown here is derived from an EMBL/GenBank/DDBJ whole genome shotgun (WGS) entry which is preliminary data.</text>
</comment>
<keyword evidence="2" id="KW-0472">Membrane</keyword>
<dbReference type="Pfam" id="PF00172">
    <property type="entry name" value="Zn_clus"/>
    <property type="match status" value="1"/>
</dbReference>
<dbReference type="SUPFAM" id="SSF57701">
    <property type="entry name" value="Zn2/Cys6 DNA-binding domain"/>
    <property type="match status" value="1"/>
</dbReference>
<evidence type="ECO:0000313" key="5">
    <source>
        <dbReference type="Proteomes" id="UP000282582"/>
    </source>
</evidence>
<organism evidence="4 5">
    <name type="scientific">Hortaea werneckii</name>
    <name type="common">Black yeast</name>
    <name type="synonym">Cladosporium werneckii</name>
    <dbReference type="NCBI Taxonomy" id="91943"/>
    <lineage>
        <taxon>Eukaryota</taxon>
        <taxon>Fungi</taxon>
        <taxon>Dikarya</taxon>
        <taxon>Ascomycota</taxon>
        <taxon>Pezizomycotina</taxon>
        <taxon>Dothideomycetes</taxon>
        <taxon>Dothideomycetidae</taxon>
        <taxon>Mycosphaerellales</taxon>
        <taxon>Teratosphaeriaceae</taxon>
        <taxon>Hortaea</taxon>
    </lineage>
</organism>
<dbReference type="InterPro" id="IPR053178">
    <property type="entry name" value="Osmoadaptation_assoc"/>
</dbReference>
<dbReference type="PROSITE" id="PS50048">
    <property type="entry name" value="ZN2_CY6_FUNGAL_2"/>
    <property type="match status" value="1"/>
</dbReference>
<evidence type="ECO:0000256" key="1">
    <source>
        <dbReference type="ARBA" id="ARBA00023242"/>
    </source>
</evidence>
<feature type="transmembrane region" description="Helical" evidence="2">
    <location>
        <begin position="431"/>
        <end position="452"/>
    </location>
</feature>
<proteinExistence type="predicted"/>
<dbReference type="PANTHER" id="PTHR38111:SF2">
    <property type="entry name" value="FINGER DOMAIN PROTEIN, PUTATIVE (AFU_ORTHOLOGUE AFUA_1G01560)-RELATED"/>
    <property type="match status" value="1"/>
</dbReference>
<accession>A0A3M6Z8D5</accession>
<dbReference type="PROSITE" id="PS00463">
    <property type="entry name" value="ZN2_CY6_FUNGAL_1"/>
    <property type="match status" value="1"/>
</dbReference>
<dbReference type="AlphaFoldDB" id="A0A3M6Z8D5"/>
<dbReference type="PANTHER" id="PTHR38111">
    <property type="entry name" value="ZN(2)-C6 FUNGAL-TYPE DOMAIN-CONTAINING PROTEIN-RELATED"/>
    <property type="match status" value="1"/>
</dbReference>
<dbReference type="InterPro" id="IPR036864">
    <property type="entry name" value="Zn2-C6_fun-type_DNA-bd_sf"/>
</dbReference>
<evidence type="ECO:0000256" key="2">
    <source>
        <dbReference type="SAM" id="Phobius"/>
    </source>
</evidence>
<protein>
    <recommendedName>
        <fullName evidence="3">Zn(2)-C6 fungal-type domain-containing protein</fullName>
    </recommendedName>
</protein>
<dbReference type="InterPro" id="IPR001138">
    <property type="entry name" value="Zn2Cys6_DnaBD"/>
</dbReference>
<dbReference type="EMBL" id="QWIK01000176">
    <property type="protein sequence ID" value="RMY11377.1"/>
    <property type="molecule type" value="Genomic_DNA"/>
</dbReference>
<sequence>MPLRSTGCYTCRKRKIRCDETRPHCKKCATHGVSCPGYRDPDDDFRDQTSITAQKAETKYRAKATEKGKRGGIGDVKIIAEDDMQPKAGAITPCNTSHRTTTSGTPPHPAAIRDLLSPAAVRTQLYSTFMTIYLPQKTSRIDHFSFYELLASRRSSTTSSPGAEGVETVLSSSLDALSLVTIGATSHNQTLLDQSVRAYCSALTRLRHTLTKPGALQNDDILAATNVLSQCALYEEIAQRAEGWTAHTAGLQQLIAVRGGPGSLQSPLAKLMFSSLRHSALCAGLIGRKAPLMARPEWRRKARETLVNGALQEGLMGTGERSGEFYDAAIQVPGLLKRYDDLVVGMGVGSTTVMDLEGLLIECRSIEGKMRDCFWGWEFEHAFLQEPWTYDVHQEEAGGGKTSSFFTEEPIESFPTFCQVFPDKETFPHAYAFPSFSIAYLASLYWMCLHFVRTTVQQTHKLRHDLDNTWYPDPGEEVDEQELLELIFHLCKTFPFFCEPISGSTGHIGIFLPMPWPLEICAVGGHDPKLCLYEGACAAERRVSGDEVRSSDEQKTHLNCNGEAVGV</sequence>
<dbReference type="GO" id="GO:0000981">
    <property type="term" value="F:DNA-binding transcription factor activity, RNA polymerase II-specific"/>
    <property type="evidence" value="ECO:0007669"/>
    <property type="project" value="InterPro"/>
</dbReference>
<feature type="domain" description="Zn(2)-C6 fungal-type" evidence="3">
    <location>
        <begin position="7"/>
        <end position="35"/>
    </location>
</feature>
<keyword evidence="1" id="KW-0539">Nucleus</keyword>
<dbReference type="Proteomes" id="UP000282582">
    <property type="component" value="Unassembled WGS sequence"/>
</dbReference>
<evidence type="ECO:0000313" key="4">
    <source>
        <dbReference type="EMBL" id="RMY11377.1"/>
    </source>
</evidence>
<keyword evidence="2" id="KW-1133">Transmembrane helix</keyword>
<dbReference type="SMART" id="SM00066">
    <property type="entry name" value="GAL4"/>
    <property type="match status" value="1"/>
</dbReference>
<evidence type="ECO:0000259" key="3">
    <source>
        <dbReference type="PROSITE" id="PS50048"/>
    </source>
</evidence>
<dbReference type="CDD" id="cd00067">
    <property type="entry name" value="GAL4"/>
    <property type="match status" value="1"/>
</dbReference>
<keyword evidence="2" id="KW-0812">Transmembrane</keyword>